<protein>
    <recommendedName>
        <fullName evidence="11">Isopentenyl-diphosphate delta-isomerase</fullName>
        <shortName evidence="11">IPP isomerase</shortName>
        <ecNumber evidence="11">5.3.3.2</ecNumber>
    </recommendedName>
    <alternativeName>
        <fullName evidence="11">Isopentenyl diphosphate:dimethylallyl diphosphate isomerase</fullName>
    </alternativeName>
    <alternativeName>
        <fullName evidence="11">Isopentenyl pyrophosphate isomerase</fullName>
    </alternativeName>
    <alternativeName>
        <fullName evidence="11">Type 2 isopentenyl diphosphate isomerase</fullName>
        <shortName evidence="11">IDI-2</shortName>
    </alternativeName>
</protein>
<dbReference type="Gene3D" id="3.20.20.70">
    <property type="entry name" value="Aldolase class I"/>
    <property type="match status" value="1"/>
</dbReference>
<feature type="binding site" evidence="11">
    <location>
        <begin position="92"/>
        <end position="94"/>
    </location>
    <ligand>
        <name>substrate</name>
    </ligand>
</feature>
<feature type="binding site" evidence="11">
    <location>
        <position position="183"/>
    </location>
    <ligand>
        <name>FMN</name>
        <dbReference type="ChEBI" id="CHEBI:58210"/>
    </ligand>
</feature>
<evidence type="ECO:0000256" key="10">
    <source>
        <dbReference type="ARBA" id="ARBA00025810"/>
    </source>
</evidence>
<evidence type="ECO:0000256" key="7">
    <source>
        <dbReference type="ARBA" id="ARBA00022857"/>
    </source>
</evidence>
<comment type="function">
    <text evidence="11">Involved in the biosynthesis of isoprenoids. Catalyzes the 1,3-allylic rearrangement of the homoallylic substrate isopentenyl (IPP) to its allylic isomer, dimethylallyl diphosphate (DMAPP).</text>
</comment>
<dbReference type="InterPro" id="IPR011179">
    <property type="entry name" value="IPdP_isomerase"/>
</dbReference>
<dbReference type="OrthoDB" id="9795032at2"/>
<feature type="binding site" evidence="11">
    <location>
        <position position="92"/>
    </location>
    <ligand>
        <name>FMN</name>
        <dbReference type="ChEBI" id="CHEBI:58210"/>
    </ligand>
</feature>
<dbReference type="EC" id="5.3.3.2" evidence="11"/>
<comment type="catalytic activity">
    <reaction evidence="11">
        <text>isopentenyl diphosphate = dimethylallyl diphosphate</text>
        <dbReference type="Rhea" id="RHEA:23284"/>
        <dbReference type="ChEBI" id="CHEBI:57623"/>
        <dbReference type="ChEBI" id="CHEBI:128769"/>
        <dbReference type="EC" id="5.3.3.2"/>
    </reaction>
</comment>
<comment type="cofactor">
    <cofactor evidence="11">
        <name>NADPH</name>
        <dbReference type="ChEBI" id="CHEBI:57783"/>
    </cofactor>
</comment>
<evidence type="ECO:0000256" key="9">
    <source>
        <dbReference type="ARBA" id="ARBA00023235"/>
    </source>
</evidence>
<keyword evidence="8 11" id="KW-0414">Isoprene biosynthesis</keyword>
<dbReference type="RefSeq" id="WP_011876857.1">
    <property type="nucleotide sequence ID" value="NC_009253.1"/>
</dbReference>
<dbReference type="KEGG" id="drm:Dred_0474"/>
<sequence>MRLNRKLEHIQFSLQQKSRGGATGFDDITLLHNSLPQLDWGDIDTSCYFLGKKLHVPLLINAMTGGHRELESINGNLAKAAAAAGVALAVGSQRAALEDNSTRYSFSVVREVNPQGVVLANLGADCSLLEARTAIKMINADGIQLHLNAPQELAMAEGDRKFKGILENIQSLSRDLDVPVIVKEVGFGMSRESIQRIGAASVPYIDVGGAGGTDFVAIEEARAGRKTWLKWGIPTAVSLLEGLSMNRAKTQLIASGGIRNALDIVKSLSLGCSLVGMARPLLRVLVEGSSEELNSYLSNIIEDIHRIMLMLGARTLEDLQRVPLIISGNTYHWLCCRGIDVAPYARRAGTSY</sequence>
<evidence type="ECO:0000256" key="8">
    <source>
        <dbReference type="ARBA" id="ARBA00023229"/>
    </source>
</evidence>
<dbReference type="eggNOG" id="COG1304">
    <property type="taxonomic scope" value="Bacteria"/>
</dbReference>
<feature type="domain" description="FMN-dependent dehydrogenase" evidence="12">
    <location>
        <begin position="166"/>
        <end position="321"/>
    </location>
</feature>
<name>A4J1R7_DESRM</name>
<keyword evidence="9 11" id="KW-0413">Isomerase</keyword>
<evidence type="ECO:0000256" key="11">
    <source>
        <dbReference type="HAMAP-Rule" id="MF_00354"/>
    </source>
</evidence>
<dbReference type="GO" id="GO:0005737">
    <property type="term" value="C:cytoplasm"/>
    <property type="evidence" value="ECO:0007669"/>
    <property type="project" value="UniProtKB-SubCell"/>
</dbReference>
<evidence type="ECO:0000256" key="2">
    <source>
        <dbReference type="ARBA" id="ARBA00022490"/>
    </source>
</evidence>
<organism evidence="13 14">
    <name type="scientific">Desulforamulus reducens (strain ATCC BAA-1160 / DSM 100696 / MI-1)</name>
    <name type="common">Desulfotomaculum reducens</name>
    <dbReference type="NCBI Taxonomy" id="349161"/>
    <lineage>
        <taxon>Bacteria</taxon>
        <taxon>Bacillati</taxon>
        <taxon>Bacillota</taxon>
        <taxon>Clostridia</taxon>
        <taxon>Eubacteriales</taxon>
        <taxon>Peptococcaceae</taxon>
        <taxon>Desulforamulus</taxon>
    </lineage>
</organism>
<dbReference type="GO" id="GO:0010181">
    <property type="term" value="F:FMN binding"/>
    <property type="evidence" value="ECO:0007669"/>
    <property type="project" value="UniProtKB-UniRule"/>
</dbReference>
<dbReference type="HOGENOM" id="CLU_065515_0_0_9"/>
<comment type="subunit">
    <text evidence="10 11">Homooctamer. Dimer of tetramers.</text>
</comment>
<evidence type="ECO:0000256" key="1">
    <source>
        <dbReference type="ARBA" id="ARBA00001917"/>
    </source>
</evidence>
<reference evidence="13 14" key="1">
    <citation type="submission" date="2007-03" db="EMBL/GenBank/DDBJ databases">
        <title>Complete sequence of Desulfotomaculum reducens MI-1.</title>
        <authorList>
            <consortium name="US DOE Joint Genome Institute"/>
            <person name="Copeland A."/>
            <person name="Lucas S."/>
            <person name="Lapidus A."/>
            <person name="Barry K."/>
            <person name="Detter J.C."/>
            <person name="Glavina del Rio T."/>
            <person name="Hammon N."/>
            <person name="Israni S."/>
            <person name="Dalin E."/>
            <person name="Tice H."/>
            <person name="Pitluck S."/>
            <person name="Sims D."/>
            <person name="Brettin T."/>
            <person name="Bruce D."/>
            <person name="Han C."/>
            <person name="Tapia R."/>
            <person name="Schmutz J."/>
            <person name="Larimer F."/>
            <person name="Land M."/>
            <person name="Hauser L."/>
            <person name="Kyrpides N."/>
            <person name="Kim E."/>
            <person name="Tebo B.M."/>
            <person name="Richardson P."/>
        </authorList>
    </citation>
    <scope>NUCLEOTIDE SEQUENCE [LARGE SCALE GENOMIC DNA]</scope>
    <source>
        <strain evidence="13 14">MI-1</strain>
    </source>
</reference>
<keyword evidence="2 11" id="KW-0963">Cytoplasm</keyword>
<feature type="binding site" evidence="11">
    <location>
        <begin position="257"/>
        <end position="259"/>
    </location>
    <ligand>
        <name>FMN</name>
        <dbReference type="ChEBI" id="CHEBI:58210"/>
    </ligand>
</feature>
<comment type="similarity">
    <text evidence="11">Belongs to the IPP isomerase type 2 family.</text>
</comment>
<dbReference type="CDD" id="cd02811">
    <property type="entry name" value="IDI-2_FMN"/>
    <property type="match status" value="1"/>
</dbReference>
<dbReference type="GO" id="GO:0070402">
    <property type="term" value="F:NADPH binding"/>
    <property type="evidence" value="ECO:0007669"/>
    <property type="project" value="UniProtKB-UniRule"/>
</dbReference>
<keyword evidence="5 11" id="KW-0479">Metal-binding</keyword>
<keyword evidence="7 11" id="KW-0521">NADP</keyword>
<keyword evidence="4 11" id="KW-0288">FMN</keyword>
<dbReference type="GO" id="GO:0016491">
    <property type="term" value="F:oxidoreductase activity"/>
    <property type="evidence" value="ECO:0007669"/>
    <property type="project" value="InterPro"/>
</dbReference>
<comment type="cofactor">
    <cofactor evidence="1 11">
        <name>FMN</name>
        <dbReference type="ChEBI" id="CHEBI:58210"/>
    </cofactor>
</comment>
<proteinExistence type="inferred from homology"/>
<evidence type="ECO:0000313" key="14">
    <source>
        <dbReference type="Proteomes" id="UP000001556"/>
    </source>
</evidence>
<dbReference type="Pfam" id="PF01070">
    <property type="entry name" value="FMN_dh"/>
    <property type="match status" value="1"/>
</dbReference>
<dbReference type="EMBL" id="CP000612">
    <property type="protein sequence ID" value="ABO49020.1"/>
    <property type="molecule type" value="Genomic_DNA"/>
</dbReference>
<comment type="caution">
    <text evidence="11">Lacks conserved residue(s) required for the propagation of feature annotation.</text>
</comment>
<evidence type="ECO:0000256" key="3">
    <source>
        <dbReference type="ARBA" id="ARBA00022630"/>
    </source>
</evidence>
<dbReference type="STRING" id="349161.Dred_0474"/>
<dbReference type="InterPro" id="IPR000262">
    <property type="entry name" value="FMN-dep_DH"/>
</dbReference>
<evidence type="ECO:0000256" key="5">
    <source>
        <dbReference type="ARBA" id="ARBA00022723"/>
    </source>
</evidence>
<dbReference type="NCBIfam" id="TIGR02151">
    <property type="entry name" value="IPP_isom_2"/>
    <property type="match status" value="1"/>
</dbReference>
<comment type="subcellular location">
    <subcellularLocation>
        <location evidence="11">Cytoplasm</location>
    </subcellularLocation>
</comment>
<feature type="binding site" evidence="11">
    <location>
        <begin position="278"/>
        <end position="279"/>
    </location>
    <ligand>
        <name>FMN</name>
        <dbReference type="ChEBI" id="CHEBI:58210"/>
    </ligand>
</feature>
<evidence type="ECO:0000256" key="6">
    <source>
        <dbReference type="ARBA" id="ARBA00022842"/>
    </source>
</evidence>
<accession>A4J1R7</accession>
<dbReference type="GO" id="GO:0008299">
    <property type="term" value="P:isoprenoid biosynthetic process"/>
    <property type="evidence" value="ECO:0007669"/>
    <property type="project" value="UniProtKB-UniRule"/>
</dbReference>
<evidence type="ECO:0000259" key="12">
    <source>
        <dbReference type="Pfam" id="PF01070"/>
    </source>
</evidence>
<dbReference type="InterPro" id="IPR013785">
    <property type="entry name" value="Aldolase_TIM"/>
</dbReference>
<feature type="binding site" evidence="11">
    <location>
        <position position="121"/>
    </location>
    <ligand>
        <name>FMN</name>
        <dbReference type="ChEBI" id="CHEBI:58210"/>
    </ligand>
</feature>
<dbReference type="SUPFAM" id="SSF51395">
    <property type="entry name" value="FMN-linked oxidoreductases"/>
    <property type="match status" value="1"/>
</dbReference>
<feature type="binding site" evidence="11">
    <location>
        <begin position="5"/>
        <end position="6"/>
    </location>
    <ligand>
        <name>substrate</name>
    </ligand>
</feature>
<dbReference type="PANTHER" id="PTHR43665">
    <property type="entry name" value="ISOPENTENYL-DIPHOSPHATE DELTA-ISOMERASE"/>
    <property type="match status" value="1"/>
</dbReference>
<feature type="binding site" evidence="11">
    <location>
        <begin position="62"/>
        <end position="64"/>
    </location>
    <ligand>
        <name>FMN</name>
        <dbReference type="ChEBI" id="CHEBI:58210"/>
    </ligand>
</feature>
<feature type="binding site" evidence="11">
    <location>
        <position position="152"/>
    </location>
    <ligand>
        <name>Mg(2+)</name>
        <dbReference type="ChEBI" id="CHEBI:18420"/>
    </ligand>
</feature>
<dbReference type="PIRSF" id="PIRSF003314">
    <property type="entry name" value="IPP_isomerase"/>
    <property type="match status" value="1"/>
</dbReference>
<keyword evidence="14" id="KW-1185">Reference proteome</keyword>
<dbReference type="GO" id="GO:0004452">
    <property type="term" value="F:isopentenyl-diphosphate delta-isomerase activity"/>
    <property type="evidence" value="ECO:0007669"/>
    <property type="project" value="UniProtKB-UniRule"/>
</dbReference>
<feature type="binding site" evidence="11">
    <location>
        <position position="213"/>
    </location>
    <ligand>
        <name>FMN</name>
        <dbReference type="ChEBI" id="CHEBI:58210"/>
    </ligand>
</feature>
<keyword evidence="3 11" id="KW-0285">Flavoprotein</keyword>
<evidence type="ECO:0000313" key="13">
    <source>
        <dbReference type="EMBL" id="ABO49020.1"/>
    </source>
</evidence>
<feature type="binding site" evidence="11">
    <location>
        <position position="151"/>
    </location>
    <ligand>
        <name>substrate</name>
    </ligand>
</feature>
<dbReference type="PANTHER" id="PTHR43665:SF1">
    <property type="entry name" value="ISOPENTENYL-DIPHOSPHATE DELTA-ISOMERASE"/>
    <property type="match status" value="1"/>
</dbReference>
<gene>
    <name evidence="11" type="primary">fni</name>
    <name evidence="13" type="ordered locus">Dred_0474</name>
</gene>
<dbReference type="Proteomes" id="UP000001556">
    <property type="component" value="Chromosome"/>
</dbReference>
<dbReference type="HAMAP" id="MF_00354">
    <property type="entry name" value="Idi_2"/>
    <property type="match status" value="1"/>
</dbReference>
<keyword evidence="6 11" id="KW-0460">Magnesium</keyword>
<evidence type="ECO:0000256" key="4">
    <source>
        <dbReference type="ARBA" id="ARBA00022643"/>
    </source>
</evidence>
<comment type="cofactor">
    <cofactor evidence="11">
        <name>Mg(2+)</name>
        <dbReference type="ChEBI" id="CHEBI:18420"/>
    </cofactor>
</comment>
<dbReference type="AlphaFoldDB" id="A4J1R7"/>
<dbReference type="GO" id="GO:0000287">
    <property type="term" value="F:magnesium ion binding"/>
    <property type="evidence" value="ECO:0007669"/>
    <property type="project" value="UniProtKB-UniRule"/>
</dbReference>